<proteinExistence type="predicted"/>
<sequence>NPQKLNVHELCGRRVGVQSGTTAEIKWLPQLNEKDCTSKGKPAITGVTLPSVNDSLTQLSSKRLDAVMYDFTSLAWTAKRQPTVLEVLPERVVTTKVNVALPKGSALTPAIQAAVQSIIDSPKYAEALDRWGFQGLGIETAAMAVPLG</sequence>
<keyword evidence="2" id="KW-1185">Reference proteome</keyword>
<evidence type="ECO:0000313" key="2">
    <source>
        <dbReference type="Proteomes" id="UP001595690"/>
    </source>
</evidence>
<dbReference type="PANTHER" id="PTHR35936">
    <property type="entry name" value="MEMBRANE-BOUND LYTIC MUREIN TRANSGLYCOSYLASE F"/>
    <property type="match status" value="1"/>
</dbReference>
<reference evidence="2" key="1">
    <citation type="journal article" date="2019" name="Int. J. Syst. Evol. Microbiol.">
        <title>The Global Catalogue of Microorganisms (GCM) 10K type strain sequencing project: providing services to taxonomists for standard genome sequencing and annotation.</title>
        <authorList>
            <consortium name="The Broad Institute Genomics Platform"/>
            <consortium name="The Broad Institute Genome Sequencing Center for Infectious Disease"/>
            <person name="Wu L."/>
            <person name="Ma J."/>
        </authorList>
    </citation>
    <scope>NUCLEOTIDE SEQUENCE [LARGE SCALE GENOMIC DNA]</scope>
    <source>
        <strain evidence="2">CGMCC 4.7405</strain>
    </source>
</reference>
<dbReference type="PANTHER" id="PTHR35936:SF17">
    <property type="entry name" value="ARGININE-BINDING EXTRACELLULAR PROTEIN ARTP"/>
    <property type="match status" value="1"/>
</dbReference>
<feature type="non-terminal residue" evidence="1">
    <location>
        <position position="1"/>
    </location>
</feature>
<evidence type="ECO:0000313" key="1">
    <source>
        <dbReference type="EMBL" id="MFC3899259.1"/>
    </source>
</evidence>
<gene>
    <name evidence="1" type="ORF">ACFOWZ_48015</name>
</gene>
<accession>A0ABV8CAZ0</accession>
<organism evidence="1 2">
    <name type="scientific">Lentzea rhizosphaerae</name>
    <dbReference type="NCBI Taxonomy" id="2041025"/>
    <lineage>
        <taxon>Bacteria</taxon>
        <taxon>Bacillati</taxon>
        <taxon>Actinomycetota</taxon>
        <taxon>Actinomycetes</taxon>
        <taxon>Pseudonocardiales</taxon>
        <taxon>Pseudonocardiaceae</taxon>
        <taxon>Lentzea</taxon>
    </lineage>
</organism>
<dbReference type="EMBL" id="JBHRZI010000064">
    <property type="protein sequence ID" value="MFC3899259.1"/>
    <property type="molecule type" value="Genomic_DNA"/>
</dbReference>
<dbReference type="Gene3D" id="3.40.190.10">
    <property type="entry name" value="Periplasmic binding protein-like II"/>
    <property type="match status" value="2"/>
</dbReference>
<name>A0ABV8CAZ0_9PSEU</name>
<protein>
    <submittedName>
        <fullName evidence="1">ABC transporter substrate-binding protein</fullName>
    </submittedName>
</protein>
<dbReference type="Proteomes" id="UP001595690">
    <property type="component" value="Unassembled WGS sequence"/>
</dbReference>
<dbReference type="SUPFAM" id="SSF53850">
    <property type="entry name" value="Periplasmic binding protein-like II"/>
    <property type="match status" value="1"/>
</dbReference>
<comment type="caution">
    <text evidence="1">The sequence shown here is derived from an EMBL/GenBank/DDBJ whole genome shotgun (WGS) entry which is preliminary data.</text>
</comment>